<dbReference type="GO" id="GO:0005524">
    <property type="term" value="F:ATP binding"/>
    <property type="evidence" value="ECO:0007669"/>
    <property type="project" value="UniProtKB-KW"/>
</dbReference>
<protein>
    <submittedName>
        <fullName evidence="6">DEAD/DEAH box helicase</fullName>
    </submittedName>
</protein>
<evidence type="ECO:0000256" key="2">
    <source>
        <dbReference type="ARBA" id="ARBA00022801"/>
    </source>
</evidence>
<dbReference type="PANTHER" id="PTHR47961">
    <property type="entry name" value="DNA POLYMERASE THETA, PUTATIVE (AFU_ORTHOLOGUE AFUA_1G05260)-RELATED"/>
    <property type="match status" value="1"/>
</dbReference>
<keyword evidence="2" id="KW-0378">Hydrolase</keyword>
<keyword evidence="1" id="KW-0547">Nucleotide-binding</keyword>
<dbReference type="Gene3D" id="3.40.50.300">
    <property type="entry name" value="P-loop containing nucleotide triphosphate hydrolases"/>
    <property type="match status" value="2"/>
</dbReference>
<evidence type="ECO:0000259" key="5">
    <source>
        <dbReference type="PROSITE" id="PS51192"/>
    </source>
</evidence>
<evidence type="ECO:0000256" key="4">
    <source>
        <dbReference type="ARBA" id="ARBA00022840"/>
    </source>
</evidence>
<evidence type="ECO:0000256" key="1">
    <source>
        <dbReference type="ARBA" id="ARBA00022741"/>
    </source>
</evidence>
<dbReference type="GO" id="GO:0003676">
    <property type="term" value="F:nucleic acid binding"/>
    <property type="evidence" value="ECO:0007669"/>
    <property type="project" value="InterPro"/>
</dbReference>
<dbReference type="GO" id="GO:0004386">
    <property type="term" value="F:helicase activity"/>
    <property type="evidence" value="ECO:0007669"/>
    <property type="project" value="UniProtKB-KW"/>
</dbReference>
<dbReference type="InterPro" id="IPR001650">
    <property type="entry name" value="Helicase_C-like"/>
</dbReference>
<dbReference type="RefSeq" id="WP_149301713.1">
    <property type="nucleotide sequence ID" value="NZ_VTWH01000006.1"/>
</dbReference>
<name>A0A5B0DP13_9HYPH</name>
<dbReference type="Pfam" id="PF00270">
    <property type="entry name" value="DEAD"/>
    <property type="match status" value="1"/>
</dbReference>
<gene>
    <name evidence="6" type="ORF">FPY71_17890</name>
</gene>
<dbReference type="GO" id="GO:0016787">
    <property type="term" value="F:hydrolase activity"/>
    <property type="evidence" value="ECO:0007669"/>
    <property type="project" value="UniProtKB-KW"/>
</dbReference>
<evidence type="ECO:0000313" key="6">
    <source>
        <dbReference type="EMBL" id="KAA0968196.1"/>
    </source>
</evidence>
<dbReference type="Proteomes" id="UP000324738">
    <property type="component" value="Unassembled WGS sequence"/>
</dbReference>
<keyword evidence="4" id="KW-0067">ATP-binding</keyword>
<keyword evidence="7" id="KW-1185">Reference proteome</keyword>
<dbReference type="OrthoDB" id="9815222at2"/>
<dbReference type="InterPro" id="IPR027417">
    <property type="entry name" value="P-loop_NTPase"/>
</dbReference>
<dbReference type="EMBL" id="VTWH01000006">
    <property type="protein sequence ID" value="KAA0968196.1"/>
    <property type="molecule type" value="Genomic_DNA"/>
</dbReference>
<organism evidence="6 7">
    <name type="scientific">Aureimonas fodinaquatilis</name>
    <dbReference type="NCBI Taxonomy" id="2565783"/>
    <lineage>
        <taxon>Bacteria</taxon>
        <taxon>Pseudomonadati</taxon>
        <taxon>Pseudomonadota</taxon>
        <taxon>Alphaproteobacteria</taxon>
        <taxon>Hyphomicrobiales</taxon>
        <taxon>Aurantimonadaceae</taxon>
        <taxon>Aureimonas</taxon>
    </lineage>
</organism>
<evidence type="ECO:0000313" key="7">
    <source>
        <dbReference type="Proteomes" id="UP000324738"/>
    </source>
</evidence>
<dbReference type="PROSITE" id="PS51192">
    <property type="entry name" value="HELICASE_ATP_BIND_1"/>
    <property type="match status" value="1"/>
</dbReference>
<dbReference type="PANTHER" id="PTHR47961:SF6">
    <property type="entry name" value="DNA-DIRECTED DNA POLYMERASE"/>
    <property type="match status" value="1"/>
</dbReference>
<reference evidence="6 7" key="1">
    <citation type="submission" date="2019-08" db="EMBL/GenBank/DDBJ databases">
        <title>Aureimonas fodiniaquatilis sp. nov., isolated from a coal mine wastewater.</title>
        <authorList>
            <person name="Kim W."/>
        </authorList>
    </citation>
    <scope>NUCLEOTIDE SEQUENCE [LARGE SCALE GENOMIC DNA]</scope>
    <source>
        <strain evidence="6 7">CAU 1482</strain>
    </source>
</reference>
<sequence>MPEFDDERIALATAIQNDLGQEGTLSSLQARSFVRCMQLTWEVEAIRWSERDSRTTLDQARHLIRAGRILTTVEQGDPETAALAFRRAGELLEWLARSDDEIGAETPAALLAAGCYQLGGLPAMAAGLLRQVASDDRGTRLFADFLRADFDGVLRKAARFWAKNRSLTEPGASRRFFGEDTRDSTAWFGTVELVRSIGLAAQSLRRGDTKRFDAALTRLQDVERFLVRSASDDVALLAYFLRATCEKFGKATIYDPLRRLAALAPAHEFHALAFARRQYSRGRGILWQSQQQGIERLVNDSSFALCTPTGSGKTLVANLAILKELLILGSDDLLAPLALYVVPSRALASEVEAKLGLELGREVLVTGLYGGSDWGVTDAWLTSDKPTVLIATVEKAEALMRYLGPMLLARLRLLILDEAHQVVIEDNDRERDSLAEHTNRAIRLESFVSRLLARKPNVVRLALTAVAGGAAGPVARWIESDNEAEPVGSHYRSTRQALGILQISKGAPRIELSRLNDHVLNVEDAGAVYIPLRIPPMPDPLAKVRDSLNHYMQNTILWTALHLSDGERRILISLTQSPEVTIGWYAKAFDQAGWENSPSFSAPEEGPDAELFAEARSVCLDYCGRDSYELRLLDRGIATNHGQMPQRLRRMMVALIDRSICRITVATATLTEGVNLPFDMIFLPSLKRTSFDVENQERHEYPMSTSEFRNLSGRAGRPGAARGMEGLTLVALPLVRSTTAPSKVNTQDRQLGAFRSDYNDLLARLAGAGAGQTSSPLALLMSEIRKQALRLPGIDDNSDFINWLETVAPGDISALAGQARTTTRAKLADSVDELDAMILSAVEEARAISGAAATPAATEAMLAALWRQTFTRVSAVHQDWMETAFIKRGNAVIETVYPDAEERKRLYDYGYSPHVGRRFETAATRLRTILEATGNYGAQSDADRLAVLVSLGNVVADDGGFGFSVRDTEMGRNLYANWRHVLAWWMAVEGAAQPSPGDLRAWQIFTTDNLEFRLGVAVGAVVARIWTQKAEGAFDTPTLDSWQEVTELPWFAFWAKELLRWGTLDPFVAFALSMGLAKSRPEATAMRVTFLAWLHESLNGDVSAEDHINPNHFLEWSRSLRATRSSTEQRLPIQATLSGTDGRRGRYAVIPVRSPNRIRWLDASGYKLAVSEVPETFPRGTLQNSDYDLIVQGNSVSVIKTF</sequence>
<comment type="caution">
    <text evidence="6">The sequence shown here is derived from an EMBL/GenBank/DDBJ whole genome shotgun (WGS) entry which is preliminary data.</text>
</comment>
<dbReference type="SMART" id="SM00490">
    <property type="entry name" value="HELICc"/>
    <property type="match status" value="1"/>
</dbReference>
<evidence type="ECO:0000256" key="3">
    <source>
        <dbReference type="ARBA" id="ARBA00022806"/>
    </source>
</evidence>
<dbReference type="SMART" id="SM00487">
    <property type="entry name" value="DEXDc"/>
    <property type="match status" value="1"/>
</dbReference>
<dbReference type="InterPro" id="IPR014001">
    <property type="entry name" value="Helicase_ATP-bd"/>
</dbReference>
<proteinExistence type="predicted"/>
<dbReference type="AlphaFoldDB" id="A0A5B0DP13"/>
<keyword evidence="3 6" id="KW-0347">Helicase</keyword>
<dbReference type="InterPro" id="IPR050474">
    <property type="entry name" value="Hel308_SKI2-like"/>
</dbReference>
<dbReference type="InterPro" id="IPR011545">
    <property type="entry name" value="DEAD/DEAH_box_helicase_dom"/>
</dbReference>
<feature type="domain" description="Helicase ATP-binding" evidence="5">
    <location>
        <begin position="294"/>
        <end position="465"/>
    </location>
</feature>
<dbReference type="SUPFAM" id="SSF52540">
    <property type="entry name" value="P-loop containing nucleoside triphosphate hydrolases"/>
    <property type="match status" value="1"/>
</dbReference>
<accession>A0A5B0DP13</accession>